<organism evidence="2">
    <name type="scientific">Ipomoea batatas</name>
    <name type="common">Sweet potato</name>
    <name type="synonym">Convolvulus batatas</name>
    <dbReference type="NCBI Taxonomy" id="4120"/>
    <lineage>
        <taxon>Eukaryota</taxon>
        <taxon>Viridiplantae</taxon>
        <taxon>Streptophyta</taxon>
        <taxon>Embryophyta</taxon>
        <taxon>Tracheophyta</taxon>
        <taxon>Spermatophyta</taxon>
        <taxon>Magnoliopsida</taxon>
        <taxon>eudicotyledons</taxon>
        <taxon>Gunneridae</taxon>
        <taxon>Pentapetalae</taxon>
        <taxon>asterids</taxon>
        <taxon>lamiids</taxon>
        <taxon>Solanales</taxon>
        <taxon>Convolvulaceae</taxon>
        <taxon>Ipomoeeae</taxon>
        <taxon>Ipomoea</taxon>
    </lineage>
</organism>
<name>A0A0F6NM54_IPOBA</name>
<dbReference type="InterPro" id="IPR006064">
    <property type="entry name" value="Glycosidase"/>
</dbReference>
<feature type="domain" description="Cytokinin glycosidase" evidence="1">
    <location>
        <begin position="52"/>
        <end position="184"/>
    </location>
</feature>
<proteinExistence type="predicted"/>
<protein>
    <recommendedName>
        <fullName evidence="1">Cytokinin glycosidase domain-containing protein</fullName>
    </recommendedName>
</protein>
<dbReference type="AlphaFoldDB" id="A0A0F6NM54"/>
<evidence type="ECO:0000259" key="1">
    <source>
        <dbReference type="Pfam" id="PF02027"/>
    </source>
</evidence>
<dbReference type="Pfam" id="PF02027">
    <property type="entry name" value="RolB_RolC"/>
    <property type="match status" value="1"/>
</dbReference>
<accession>A0A0F6NM54</accession>
<dbReference type="EMBL" id="KM052617">
    <property type="protein sequence ID" value="AIM47584.1"/>
    <property type="molecule type" value="Genomic_DNA"/>
</dbReference>
<evidence type="ECO:0000313" key="2">
    <source>
        <dbReference type="EMBL" id="AIM47584.1"/>
    </source>
</evidence>
<reference evidence="2" key="1">
    <citation type="journal article" date="2015" name="Proc. Natl. Acad. Sci. U.S.A.">
        <title>The genome of cultivated sweet potato contains Agrobacterium T-DNAs with expressed genes: An example of a naturally transgenic food crop.</title>
        <authorList>
            <person name="Kyndt T."/>
            <person name="Quispe D."/>
            <person name="Zhai H."/>
            <person name="Jarret R."/>
            <person name="Ghislain M."/>
            <person name="Liu Q."/>
            <person name="Gheysen G."/>
            <person name="Kreuze J.F."/>
        </authorList>
    </citation>
    <scope>NUCLEOTIDE SEQUENCE</scope>
</reference>
<sequence>MENSISVVEGRTLHEISLQRKLWADLTAASLDFCEDLLQWSSCGNVAVTDTDLDRVVDRVLYMYVSEPLAYWCVRARCLPYNSRNFGAVVTSLPPYLLDVDALQLSRELRLIGGGSPIVEYEGTFSTTHFVALLPSTGFERLCQWCLAREDGLGTEYDVFAIGRPLDRPGEMFFNYEIISAGECLFWRGPSDI</sequence>